<accession>S0FTG4</accession>
<proteinExistence type="predicted"/>
<organism evidence="2 3">
    <name type="scientific">Desulfotignum phosphitoxidans DSM 13687</name>
    <dbReference type="NCBI Taxonomy" id="1286635"/>
    <lineage>
        <taxon>Bacteria</taxon>
        <taxon>Pseudomonadati</taxon>
        <taxon>Thermodesulfobacteriota</taxon>
        <taxon>Desulfobacteria</taxon>
        <taxon>Desulfobacterales</taxon>
        <taxon>Desulfobacteraceae</taxon>
        <taxon>Desulfotignum</taxon>
    </lineage>
</organism>
<dbReference type="Gene3D" id="3.10.350.10">
    <property type="entry name" value="LysM domain"/>
    <property type="match status" value="2"/>
</dbReference>
<dbReference type="InterPro" id="IPR018392">
    <property type="entry name" value="LysM"/>
</dbReference>
<dbReference type="AlphaFoldDB" id="S0FTG4"/>
<comment type="caution">
    <text evidence="2">The sequence shown here is derived from an EMBL/GenBank/DDBJ whole genome shotgun (WGS) entry which is preliminary data.</text>
</comment>
<dbReference type="Proteomes" id="UP000014216">
    <property type="component" value="Unassembled WGS sequence"/>
</dbReference>
<dbReference type="Pfam" id="PF01476">
    <property type="entry name" value="LysM"/>
    <property type="match status" value="1"/>
</dbReference>
<evidence type="ECO:0000313" key="2">
    <source>
        <dbReference type="EMBL" id="EMS78383.1"/>
    </source>
</evidence>
<reference evidence="2 3" key="1">
    <citation type="journal article" date="2013" name="Genome Announc.">
        <title>Draft Genome Sequence of Desulfotignum phosphitoxidans DSM 13687 Strain FiPS-3.</title>
        <authorList>
            <person name="Poehlein A."/>
            <person name="Daniel R."/>
            <person name="Simeonova D.D."/>
        </authorList>
    </citation>
    <scope>NUCLEOTIDE SEQUENCE [LARGE SCALE GENOMIC DNA]</scope>
    <source>
        <strain evidence="2 3">DSM 13687</strain>
    </source>
</reference>
<protein>
    <submittedName>
        <fullName evidence="2">LysM domain-containing protein</fullName>
    </submittedName>
</protein>
<dbReference type="EMBL" id="APJX01000008">
    <property type="protein sequence ID" value="EMS78383.1"/>
    <property type="molecule type" value="Genomic_DNA"/>
</dbReference>
<sequence length="477" mass="54317">MRIPVPPFLACVICIFLALTGMGQSQGVQHIKTSYKHYSIFSYQGQDVLCEPYIVQKNDWLYKIFKKKGEISEQDFPLFISIFKQLNPHIHNIDTITTGARILIPLKITDKNDYTVDREGNIKIPVVEFHDTVESAESLVSFSEYIIAPGDTISALLDPVFLNKGGRITRKGQTLFYQLNPHIKNIHRIHPGDRVKIPVPSTQKISSDPPPTDTPPPTTTAISSIQLQRLQDYADAINGRLIHQGKLYFPGRNGQKQVELDLSATPVIETKEPPKTVLIVSHPSPQNPLQNKAVRQTISSYWKHVKIQPIETIFHKRVQLKPQPSFQEHHLSREQIFQILTHAGYDYIPEETIRFHVNQIPVSARLDRVKIPNQPDLLLNFGTVYGQGIDAIEQMAFKIVSFSWKQDRQKQIQHLLSALGYQVWHNPCFTYQGTVETLAGVYGEQSSNRVFVSSSPITPVIRSFLESRQIQHIFLQP</sequence>
<dbReference type="InterPro" id="IPR036779">
    <property type="entry name" value="LysM_dom_sf"/>
</dbReference>
<feature type="domain" description="LysM" evidence="1">
    <location>
        <begin position="143"/>
        <end position="197"/>
    </location>
</feature>
<name>S0FTG4_9BACT</name>
<keyword evidence="3" id="KW-1185">Reference proteome</keyword>
<dbReference type="PROSITE" id="PS51782">
    <property type="entry name" value="LYSM"/>
    <property type="match status" value="1"/>
</dbReference>
<evidence type="ECO:0000259" key="1">
    <source>
        <dbReference type="PROSITE" id="PS51782"/>
    </source>
</evidence>
<evidence type="ECO:0000313" key="3">
    <source>
        <dbReference type="Proteomes" id="UP000014216"/>
    </source>
</evidence>
<gene>
    <name evidence="2" type="ORF">Dpo_8c00500</name>
</gene>